<evidence type="ECO:0000256" key="1">
    <source>
        <dbReference type="SAM" id="Phobius"/>
    </source>
</evidence>
<reference evidence="2 3" key="1">
    <citation type="submission" date="2021-04" db="EMBL/GenBank/DDBJ databases">
        <authorList>
            <person name="Bliznina A."/>
        </authorList>
    </citation>
    <scope>NUCLEOTIDE SEQUENCE [LARGE SCALE GENOMIC DNA]</scope>
</reference>
<protein>
    <submittedName>
        <fullName evidence="2">Oidioi.mRNA.OKI2018_I69.PAR.g10998.t1.cds</fullName>
    </submittedName>
</protein>
<name>A0ABN7RTI7_OIKDI</name>
<evidence type="ECO:0000313" key="3">
    <source>
        <dbReference type="Proteomes" id="UP001158576"/>
    </source>
</evidence>
<gene>
    <name evidence="2" type="ORF">OKIOD_LOCUS2556</name>
</gene>
<keyword evidence="3" id="KW-1185">Reference proteome</keyword>
<keyword evidence="1" id="KW-1133">Transmembrane helix</keyword>
<dbReference type="Proteomes" id="UP001158576">
    <property type="component" value="Chromosome PAR"/>
</dbReference>
<keyword evidence="1" id="KW-0472">Membrane</keyword>
<evidence type="ECO:0000313" key="2">
    <source>
        <dbReference type="EMBL" id="CAG5085764.1"/>
    </source>
</evidence>
<organism evidence="2 3">
    <name type="scientific">Oikopleura dioica</name>
    <name type="common">Tunicate</name>
    <dbReference type="NCBI Taxonomy" id="34765"/>
    <lineage>
        <taxon>Eukaryota</taxon>
        <taxon>Metazoa</taxon>
        <taxon>Chordata</taxon>
        <taxon>Tunicata</taxon>
        <taxon>Appendicularia</taxon>
        <taxon>Copelata</taxon>
        <taxon>Oikopleuridae</taxon>
        <taxon>Oikopleura</taxon>
    </lineage>
</organism>
<accession>A0ABN7RTI7</accession>
<keyword evidence="1" id="KW-0812">Transmembrane</keyword>
<dbReference type="EMBL" id="OU015568">
    <property type="protein sequence ID" value="CAG5085764.1"/>
    <property type="molecule type" value="Genomic_DNA"/>
</dbReference>
<sequence>MSSNQPTCNCAPTINCGSSATSKSDLTCEQTMEEEVRIKLERGQMFFTLSMVLTAFLGLLLILAIFKIGIPFFKKCFSSPSNSRKKKFIDERKLSTGSYV</sequence>
<feature type="transmembrane region" description="Helical" evidence="1">
    <location>
        <begin position="45"/>
        <end position="66"/>
    </location>
</feature>
<proteinExistence type="predicted"/>